<dbReference type="InterPro" id="IPR018931">
    <property type="entry name" value="DUF2520"/>
</dbReference>
<protein>
    <recommendedName>
        <fullName evidence="1">DUF2520 domain-containing protein</fullName>
    </recommendedName>
</protein>
<evidence type="ECO:0000313" key="2">
    <source>
        <dbReference type="EMBL" id="VAV84557.1"/>
    </source>
</evidence>
<organism evidence="2">
    <name type="scientific">hydrothermal vent metagenome</name>
    <dbReference type="NCBI Taxonomy" id="652676"/>
    <lineage>
        <taxon>unclassified sequences</taxon>
        <taxon>metagenomes</taxon>
        <taxon>ecological metagenomes</taxon>
    </lineage>
</organism>
<dbReference type="PANTHER" id="PTHR40459:SF1">
    <property type="entry name" value="CONSERVED HYPOTHETICAL ALANINE AND LEUCINE RICH PROTEIN"/>
    <property type="match status" value="1"/>
</dbReference>
<name>A0A3B0QYJ9_9ZZZZ</name>
<dbReference type="InterPro" id="IPR037108">
    <property type="entry name" value="TM1727-like_C_sf"/>
</dbReference>
<dbReference type="PANTHER" id="PTHR40459">
    <property type="entry name" value="CONSERVED HYPOTHETICAL ALANINE AND LEUCINE RICH PROTEIN"/>
    <property type="match status" value="1"/>
</dbReference>
<accession>A0A3B0QYJ9</accession>
<dbReference type="AlphaFoldDB" id="A0A3B0QYJ9"/>
<dbReference type="Gene3D" id="1.10.1040.20">
    <property type="entry name" value="ProC-like, C-terminal domain"/>
    <property type="match status" value="1"/>
</dbReference>
<sequence>MIKVVLLGAGNVAFHLAKVFDLTPNIDFVQQFRRNNKNDGDFQATTLKTDKIDKLASADIYVIAINDDAITDFSKQLNLTKGLVVHTSGSMPLSALACKANKGVFYPLQTFSKEQSIDFKSIPITIEAENKEDTKLLFQFAKSISKHVYEINSSQREKLHIAAVFANNFTNHMYSIAKEICDSSHINFDILKPLIKETSEKVQKVDPKLAQTGPAKRNDQKIIKKHLSQISGQEKEIYALISKSIINKLNS</sequence>
<dbReference type="Gene3D" id="3.40.50.720">
    <property type="entry name" value="NAD(P)-binding Rossmann-like Domain"/>
    <property type="match status" value="1"/>
</dbReference>
<dbReference type="EMBL" id="UOEB01000165">
    <property type="protein sequence ID" value="VAV84557.1"/>
    <property type="molecule type" value="Genomic_DNA"/>
</dbReference>
<dbReference type="InterPro" id="IPR036291">
    <property type="entry name" value="NAD(P)-bd_dom_sf"/>
</dbReference>
<dbReference type="SUPFAM" id="SSF48179">
    <property type="entry name" value="6-phosphogluconate dehydrogenase C-terminal domain-like"/>
    <property type="match status" value="1"/>
</dbReference>
<reference evidence="2" key="1">
    <citation type="submission" date="2018-06" db="EMBL/GenBank/DDBJ databases">
        <authorList>
            <person name="Zhirakovskaya E."/>
        </authorList>
    </citation>
    <scope>NUCLEOTIDE SEQUENCE</scope>
</reference>
<dbReference type="Pfam" id="PF10728">
    <property type="entry name" value="DUF2520"/>
    <property type="match status" value="1"/>
</dbReference>
<dbReference type="SUPFAM" id="SSF51735">
    <property type="entry name" value="NAD(P)-binding Rossmann-fold domains"/>
    <property type="match status" value="1"/>
</dbReference>
<gene>
    <name evidence="2" type="ORF">MNBD_BACTEROID02-2007</name>
</gene>
<proteinExistence type="predicted"/>
<feature type="domain" description="DUF2520" evidence="1">
    <location>
        <begin position="122"/>
        <end position="245"/>
    </location>
</feature>
<dbReference type="InterPro" id="IPR008927">
    <property type="entry name" value="6-PGluconate_DH-like_C_sf"/>
</dbReference>
<evidence type="ECO:0000259" key="1">
    <source>
        <dbReference type="Pfam" id="PF10728"/>
    </source>
</evidence>